<dbReference type="InterPro" id="IPR038488">
    <property type="entry name" value="Integrase_DNA-bd_sf"/>
</dbReference>
<dbReference type="InterPro" id="IPR050808">
    <property type="entry name" value="Phage_Integrase"/>
</dbReference>
<dbReference type="PANTHER" id="PTHR30629">
    <property type="entry name" value="PROPHAGE INTEGRASE"/>
    <property type="match status" value="1"/>
</dbReference>
<accession>A0AAX0U312</accession>
<organism evidence="4 5">
    <name type="scientific">Burkholderia pseudomallei</name>
    <name type="common">Pseudomonas pseudomallei</name>
    <dbReference type="NCBI Taxonomy" id="28450"/>
    <lineage>
        <taxon>Bacteria</taxon>
        <taxon>Pseudomonadati</taxon>
        <taxon>Pseudomonadota</taxon>
        <taxon>Betaproteobacteria</taxon>
        <taxon>Burkholderiales</taxon>
        <taxon>Burkholderiaceae</taxon>
        <taxon>Burkholderia</taxon>
        <taxon>pseudomallei group</taxon>
    </lineage>
</organism>
<evidence type="ECO:0000313" key="5">
    <source>
        <dbReference type="Proteomes" id="UP000231878"/>
    </source>
</evidence>
<proteinExistence type="inferred from homology"/>
<name>A0AAX0U312_BURPE</name>
<dbReference type="AlphaFoldDB" id="A0AAX0U312"/>
<dbReference type="EMBL" id="PHRB01000037">
    <property type="protein sequence ID" value="PJO62958.1"/>
    <property type="molecule type" value="Genomic_DNA"/>
</dbReference>
<evidence type="ECO:0000313" key="4">
    <source>
        <dbReference type="EMBL" id="PJO62958.1"/>
    </source>
</evidence>
<protein>
    <submittedName>
        <fullName evidence="4">DUF4102 domain-containing protein</fullName>
    </submittedName>
</protein>
<evidence type="ECO:0000256" key="1">
    <source>
        <dbReference type="ARBA" id="ARBA00008857"/>
    </source>
</evidence>
<dbReference type="Proteomes" id="UP000231878">
    <property type="component" value="Unassembled WGS sequence"/>
</dbReference>
<comment type="caution">
    <text evidence="4">The sequence shown here is derived from an EMBL/GenBank/DDBJ whole genome shotgun (WGS) entry which is preliminary data.</text>
</comment>
<keyword evidence="2" id="KW-0229">DNA integration</keyword>
<comment type="similarity">
    <text evidence="1">Belongs to the 'phage' integrase family.</text>
</comment>
<dbReference type="Pfam" id="PF13356">
    <property type="entry name" value="Arm-DNA-bind_3"/>
    <property type="match status" value="1"/>
</dbReference>
<dbReference type="PANTHER" id="PTHR30629:SF9">
    <property type="entry name" value="PROTEIN INTB-RELATED"/>
    <property type="match status" value="1"/>
</dbReference>
<feature type="domain" description="Integrase DNA-binding" evidence="3">
    <location>
        <begin position="3"/>
        <end position="57"/>
    </location>
</feature>
<gene>
    <name evidence="4" type="ORF">CWD88_28230</name>
</gene>
<dbReference type="Gene3D" id="3.30.160.390">
    <property type="entry name" value="Integrase, DNA-binding domain"/>
    <property type="match status" value="1"/>
</dbReference>
<evidence type="ECO:0000256" key="2">
    <source>
        <dbReference type="ARBA" id="ARBA00022908"/>
    </source>
</evidence>
<evidence type="ECO:0000259" key="3">
    <source>
        <dbReference type="Pfam" id="PF13356"/>
    </source>
</evidence>
<sequence>MPLTDVQVRNAKASAAPYKLTDGNGMFLLVQPNGAKYWRLSYRFLGKQKTLALSVYGRPLKCGQLDVCLSRLLHRATLAVQPRATWRKPDRLHVVRYVHFIHVAVFHDKRLFSQNCEVSWNPTVTRAVGKPDGL</sequence>
<dbReference type="InterPro" id="IPR025166">
    <property type="entry name" value="Integrase_DNA_bind_dom"/>
</dbReference>
<reference evidence="4 5" key="1">
    <citation type="submission" date="2017-11" db="EMBL/GenBank/DDBJ databases">
        <title>Molecular characterization of Burkholderia pseudomallei and closely related isolates from Vietnam.</title>
        <authorList>
            <person name="Ustinov D.V."/>
            <person name="Antonov A.S."/>
            <person name="Avdusheva E.F."/>
            <person name="Shpak I.M."/>
            <person name="Zakharova I.B."/>
            <person name="Thi L.A."/>
            <person name="Teteryatnikova N."/>
            <person name="Lopasteyskaya Y.A."/>
            <person name="Kuzyutina J.A."/>
            <person name="Ngo T.N."/>
            <person name="Victorov D.V."/>
        </authorList>
    </citation>
    <scope>NUCLEOTIDE SEQUENCE [LARGE SCALE GENOMIC DNA]</scope>
    <source>
        <strain evidence="4 5">V1512</strain>
    </source>
</reference>
<dbReference type="GO" id="GO:0015074">
    <property type="term" value="P:DNA integration"/>
    <property type="evidence" value="ECO:0007669"/>
    <property type="project" value="UniProtKB-KW"/>
</dbReference>